<keyword evidence="2" id="KW-0472">Membrane</keyword>
<dbReference type="WBParaSite" id="Hba_03548">
    <property type="protein sequence ID" value="Hba_03548"/>
    <property type="gene ID" value="Hba_03548"/>
</dbReference>
<evidence type="ECO:0000256" key="2">
    <source>
        <dbReference type="SAM" id="Phobius"/>
    </source>
</evidence>
<evidence type="ECO:0000256" key="1">
    <source>
        <dbReference type="SAM" id="MobiDB-lite"/>
    </source>
</evidence>
<dbReference type="Proteomes" id="UP000095283">
    <property type="component" value="Unplaced"/>
</dbReference>
<sequence length="66" mass="6983">MHNYRSHTSSSGGSNGGHNSNSTGNNSTGGGNKVGNLSPYICITCIFHGYNIFLLSILAFIMILFS</sequence>
<feature type="transmembrane region" description="Helical" evidence="2">
    <location>
        <begin position="37"/>
        <end position="65"/>
    </location>
</feature>
<feature type="region of interest" description="Disordered" evidence="1">
    <location>
        <begin position="1"/>
        <end position="29"/>
    </location>
</feature>
<feature type="compositionally biased region" description="Low complexity" evidence="1">
    <location>
        <begin position="1"/>
        <end position="26"/>
    </location>
</feature>
<accession>A0A1I7WF58</accession>
<keyword evidence="3" id="KW-1185">Reference proteome</keyword>
<dbReference type="AlphaFoldDB" id="A0A1I7WF58"/>
<evidence type="ECO:0000313" key="3">
    <source>
        <dbReference type="Proteomes" id="UP000095283"/>
    </source>
</evidence>
<proteinExistence type="predicted"/>
<protein>
    <submittedName>
        <fullName evidence="4">Uncharacterized protein</fullName>
    </submittedName>
</protein>
<keyword evidence="2" id="KW-0812">Transmembrane</keyword>
<name>A0A1I7WF58_HETBA</name>
<reference evidence="4" key="1">
    <citation type="submission" date="2016-11" db="UniProtKB">
        <authorList>
            <consortium name="WormBaseParasite"/>
        </authorList>
    </citation>
    <scope>IDENTIFICATION</scope>
</reference>
<organism evidence="3 4">
    <name type="scientific">Heterorhabditis bacteriophora</name>
    <name type="common">Entomopathogenic nematode worm</name>
    <dbReference type="NCBI Taxonomy" id="37862"/>
    <lineage>
        <taxon>Eukaryota</taxon>
        <taxon>Metazoa</taxon>
        <taxon>Ecdysozoa</taxon>
        <taxon>Nematoda</taxon>
        <taxon>Chromadorea</taxon>
        <taxon>Rhabditida</taxon>
        <taxon>Rhabditina</taxon>
        <taxon>Rhabditomorpha</taxon>
        <taxon>Strongyloidea</taxon>
        <taxon>Heterorhabditidae</taxon>
        <taxon>Heterorhabditis</taxon>
    </lineage>
</organism>
<evidence type="ECO:0000313" key="4">
    <source>
        <dbReference type="WBParaSite" id="Hba_03548"/>
    </source>
</evidence>
<keyword evidence="2" id="KW-1133">Transmembrane helix</keyword>